<dbReference type="HOGENOM" id="CLU_063626_2_2_6"/>
<evidence type="ECO:0000256" key="1">
    <source>
        <dbReference type="ARBA" id="ARBA00004651"/>
    </source>
</evidence>
<evidence type="ECO:0000256" key="6">
    <source>
        <dbReference type="ARBA" id="ARBA00023136"/>
    </source>
</evidence>
<accession>Q2SEX2</accession>
<dbReference type="Pfam" id="PF01311">
    <property type="entry name" value="Bac_export_1"/>
    <property type="match status" value="1"/>
</dbReference>
<dbReference type="InterPro" id="IPR002010">
    <property type="entry name" value="T3SS_IM_R"/>
</dbReference>
<name>Q2SEX2_HAHCH</name>
<dbReference type="Proteomes" id="UP000000238">
    <property type="component" value="Chromosome"/>
</dbReference>
<dbReference type="GO" id="GO:0005886">
    <property type="term" value="C:plasma membrane"/>
    <property type="evidence" value="ECO:0007669"/>
    <property type="project" value="UniProtKB-SubCell"/>
</dbReference>
<evidence type="ECO:0000313" key="7">
    <source>
        <dbReference type="EMBL" id="ABC30802.1"/>
    </source>
</evidence>
<sequence>MFGRLPGRIRFFLVCALALLMVRFSPATGVQLPSSVVDMALACANELVLGLAMALGLHAAFTVFQIAGRLIDFQSGFGAANIMNPATNSAEPLMGTILLFFATFVFFSMDAHHMVIKGLAYSVAQVPPGSGLVRMDFPGAMKQFGLMFSFAMVLAAPVLAVLFLLDVGVAVMARTMPQMNVYFLFLPLKVALGIIVTALSLKYLTPLIGEVFNSIFRYWSGMLTVI</sequence>
<keyword evidence="7" id="KW-0966">Cell projection</keyword>
<dbReference type="PANTHER" id="PTHR30065:SF1">
    <property type="entry name" value="SURFACE PRESENTATION OF ANTIGENS PROTEIN SPAR"/>
    <property type="match status" value="1"/>
</dbReference>
<reference evidence="7 8" key="1">
    <citation type="journal article" date="2005" name="Nucleic Acids Res.">
        <title>Genomic blueprint of Hahella chejuensis, a marine microbe producing an algicidal agent.</title>
        <authorList>
            <person name="Jeong H."/>
            <person name="Yim J.H."/>
            <person name="Lee C."/>
            <person name="Choi S.-H."/>
            <person name="Park Y.K."/>
            <person name="Yoon S.H."/>
            <person name="Hur C.-G."/>
            <person name="Kang H.-Y."/>
            <person name="Kim D."/>
            <person name="Lee H.H."/>
            <person name="Park K.H."/>
            <person name="Park S.-H."/>
            <person name="Park H.-S."/>
            <person name="Lee H.K."/>
            <person name="Oh T.K."/>
            <person name="Kim J.F."/>
        </authorList>
    </citation>
    <scope>NUCLEOTIDE SEQUENCE [LARGE SCALE GENOMIC DNA]</scope>
    <source>
        <strain evidence="7 8">KCTC 2396</strain>
    </source>
</reference>
<dbReference type="eggNOG" id="COG1684">
    <property type="taxonomic scope" value="Bacteria"/>
</dbReference>
<dbReference type="EMBL" id="CP000155">
    <property type="protein sequence ID" value="ABC30802.1"/>
    <property type="molecule type" value="Genomic_DNA"/>
</dbReference>
<evidence type="ECO:0000256" key="5">
    <source>
        <dbReference type="ARBA" id="ARBA00022989"/>
    </source>
</evidence>
<keyword evidence="3" id="KW-1003">Cell membrane</keyword>
<dbReference type="PRINTS" id="PR00953">
    <property type="entry name" value="TYPE3IMRPROT"/>
</dbReference>
<dbReference type="KEGG" id="hch:HCH_04089"/>
<comment type="similarity">
    <text evidence="2">Belongs to the FliR/MopE/SpaR family.</text>
</comment>
<dbReference type="AlphaFoldDB" id="Q2SEX2"/>
<keyword evidence="4" id="KW-0812">Transmembrane</keyword>
<keyword evidence="5" id="KW-1133">Transmembrane helix</keyword>
<dbReference type="GO" id="GO:0006605">
    <property type="term" value="P:protein targeting"/>
    <property type="evidence" value="ECO:0007669"/>
    <property type="project" value="InterPro"/>
</dbReference>
<comment type="subcellular location">
    <subcellularLocation>
        <location evidence="1">Cell membrane</location>
        <topology evidence="1">Multi-pass membrane protein</topology>
    </subcellularLocation>
</comment>
<dbReference type="STRING" id="349521.HCH_04089"/>
<keyword evidence="7" id="KW-0282">Flagellum</keyword>
<evidence type="ECO:0000313" key="8">
    <source>
        <dbReference type="Proteomes" id="UP000000238"/>
    </source>
</evidence>
<evidence type="ECO:0000256" key="4">
    <source>
        <dbReference type="ARBA" id="ARBA00022692"/>
    </source>
</evidence>
<organism evidence="7 8">
    <name type="scientific">Hahella chejuensis (strain KCTC 2396)</name>
    <dbReference type="NCBI Taxonomy" id="349521"/>
    <lineage>
        <taxon>Bacteria</taxon>
        <taxon>Pseudomonadati</taxon>
        <taxon>Pseudomonadota</taxon>
        <taxon>Gammaproteobacteria</taxon>
        <taxon>Oceanospirillales</taxon>
        <taxon>Hahellaceae</taxon>
        <taxon>Hahella</taxon>
    </lineage>
</organism>
<keyword evidence="8" id="KW-1185">Reference proteome</keyword>
<gene>
    <name evidence="7" type="primary">fliR1</name>
    <name evidence="7" type="ordered locus">HCH_04089</name>
</gene>
<protein>
    <submittedName>
        <fullName evidence="7">Flagellar biosynthesis pathway, component FliR</fullName>
    </submittedName>
</protein>
<dbReference type="PANTHER" id="PTHR30065">
    <property type="entry name" value="FLAGELLAR BIOSYNTHETIC PROTEIN FLIR"/>
    <property type="match status" value="1"/>
</dbReference>
<evidence type="ECO:0000256" key="3">
    <source>
        <dbReference type="ARBA" id="ARBA00022475"/>
    </source>
</evidence>
<proteinExistence type="inferred from homology"/>
<keyword evidence="7" id="KW-0969">Cilium</keyword>
<keyword evidence="6" id="KW-0472">Membrane</keyword>
<evidence type="ECO:0000256" key="2">
    <source>
        <dbReference type="ARBA" id="ARBA00009772"/>
    </source>
</evidence>